<feature type="active site" evidence="18">
    <location>
        <position position="1414"/>
    </location>
</feature>
<dbReference type="GO" id="GO:0006465">
    <property type="term" value="P:signal peptide processing"/>
    <property type="evidence" value="ECO:0007669"/>
    <property type="project" value="InterPro"/>
</dbReference>
<protein>
    <recommendedName>
        <fullName evidence="7">signal peptidase I</fullName>
        <ecNumber evidence="7">3.4.21.89</ecNumber>
    </recommendedName>
</protein>
<dbReference type="PROSITE" id="PS00502">
    <property type="entry name" value="POLYGALACTURONASE"/>
    <property type="match status" value="3"/>
</dbReference>
<dbReference type="EC" id="3.4.21.89" evidence="7"/>
<evidence type="ECO:0000256" key="11">
    <source>
        <dbReference type="ARBA" id="ARBA00022692"/>
    </source>
</evidence>
<feature type="domain" description="Peptidase S24/S26A/S26B/S26C" evidence="20">
    <location>
        <begin position="152"/>
        <end position="222"/>
    </location>
</feature>
<dbReference type="GO" id="GO:0004252">
    <property type="term" value="F:serine-type endopeptidase activity"/>
    <property type="evidence" value="ECO:0007669"/>
    <property type="project" value="InterPro"/>
</dbReference>
<reference evidence="21" key="1">
    <citation type="submission" date="2019-05" db="EMBL/GenBank/DDBJ databases">
        <authorList>
            <person name="Kuhn D.N."/>
        </authorList>
    </citation>
    <scope>NUCLEOTIDE SEQUENCE</scope>
</reference>
<feature type="domain" description="Peptidase S24/S26A/S26B/S26C" evidence="20">
    <location>
        <begin position="1496"/>
        <end position="1554"/>
    </location>
</feature>
<dbReference type="SUPFAM" id="SSF51306">
    <property type="entry name" value="LexA/Signal peptidase"/>
    <property type="match status" value="4"/>
</dbReference>
<evidence type="ECO:0000256" key="3">
    <source>
        <dbReference type="ARBA" id="ARBA00004308"/>
    </source>
</evidence>
<dbReference type="GO" id="GO:0005787">
    <property type="term" value="C:signal peptidase complex"/>
    <property type="evidence" value="ECO:0007669"/>
    <property type="project" value="UniProtKB-ARBA"/>
</dbReference>
<dbReference type="InterPro" id="IPR006626">
    <property type="entry name" value="PbH1"/>
</dbReference>
<dbReference type="InterPro" id="IPR036286">
    <property type="entry name" value="LexA/Signal_pep-like_sf"/>
</dbReference>
<keyword evidence="17" id="KW-0961">Cell wall biogenesis/degradation</keyword>
<evidence type="ECO:0000256" key="12">
    <source>
        <dbReference type="ARBA" id="ARBA00022801"/>
    </source>
</evidence>
<dbReference type="InterPro" id="IPR000743">
    <property type="entry name" value="Glyco_hydro_28"/>
</dbReference>
<comment type="similarity">
    <text evidence="5 19">Belongs to the glycosyl hydrolase 28 family.</text>
</comment>
<dbReference type="InterPro" id="IPR001733">
    <property type="entry name" value="Peptidase_S26B"/>
</dbReference>
<dbReference type="PANTHER" id="PTHR31375">
    <property type="match status" value="1"/>
</dbReference>
<dbReference type="FunFam" id="2.160.20.10:FF:000056">
    <property type="entry name" value="Pectin lyase-like superfamily protein"/>
    <property type="match status" value="2"/>
</dbReference>
<dbReference type="InterPro" id="IPR015927">
    <property type="entry name" value="Peptidase_S24_S26A/B/C"/>
</dbReference>
<dbReference type="InterPro" id="IPR011050">
    <property type="entry name" value="Pectin_lyase_fold/virulence"/>
</dbReference>
<comment type="similarity">
    <text evidence="6">Belongs to the peptidase S26B family.</text>
</comment>
<feature type="active site" evidence="18">
    <location>
        <position position="724"/>
    </location>
</feature>
<evidence type="ECO:0000256" key="14">
    <source>
        <dbReference type="ARBA" id="ARBA00022989"/>
    </source>
</evidence>
<dbReference type="GO" id="GO:0005975">
    <property type="term" value="P:carbohydrate metabolic process"/>
    <property type="evidence" value="ECO:0007669"/>
    <property type="project" value="InterPro"/>
</dbReference>
<keyword evidence="9" id="KW-0964">Secreted</keyword>
<evidence type="ECO:0000256" key="13">
    <source>
        <dbReference type="ARBA" id="ARBA00022968"/>
    </source>
</evidence>
<comment type="catalytic activity">
    <reaction evidence="1">
        <text>Cleavage of hydrophobic, N-terminal signal or leader sequences from secreted and periplasmic proteins.</text>
        <dbReference type="EC" id="3.4.21.89"/>
    </reaction>
</comment>
<evidence type="ECO:0000256" key="1">
    <source>
        <dbReference type="ARBA" id="ARBA00000677"/>
    </source>
</evidence>
<comment type="subcellular location">
    <subcellularLocation>
        <location evidence="3">Endomembrane system</location>
    </subcellularLocation>
    <subcellularLocation>
        <location evidence="4">Membrane</location>
        <topology evidence="4">Single-pass type II membrane protein</topology>
    </subcellularLocation>
    <subcellularLocation>
        <location evidence="2">Secreted</location>
        <location evidence="2">Cell wall</location>
    </subcellularLocation>
</comment>
<evidence type="ECO:0000256" key="10">
    <source>
        <dbReference type="ARBA" id="ARBA00022670"/>
    </source>
</evidence>
<accession>A0A514YDE9</accession>
<evidence type="ECO:0000256" key="17">
    <source>
        <dbReference type="ARBA" id="ARBA00023316"/>
    </source>
</evidence>
<evidence type="ECO:0000256" key="4">
    <source>
        <dbReference type="ARBA" id="ARBA00004606"/>
    </source>
</evidence>
<dbReference type="Pfam" id="PF00295">
    <property type="entry name" value="Glyco_hydro_28"/>
    <property type="match status" value="7"/>
</dbReference>
<keyword evidence="8" id="KW-0134">Cell wall</keyword>
<keyword evidence="12 19" id="KW-0378">Hydrolase</keyword>
<evidence type="ECO:0000256" key="8">
    <source>
        <dbReference type="ARBA" id="ARBA00022512"/>
    </source>
</evidence>
<dbReference type="GO" id="GO:0009003">
    <property type="term" value="F:signal peptidase activity"/>
    <property type="evidence" value="ECO:0007669"/>
    <property type="project" value="UniProtKB-EC"/>
</dbReference>
<evidence type="ECO:0000256" key="2">
    <source>
        <dbReference type="ARBA" id="ARBA00004191"/>
    </source>
</evidence>
<keyword evidence="16 19" id="KW-0326">Glycosidase</keyword>
<reference evidence="21" key="2">
    <citation type="submission" date="2019-07" db="EMBL/GenBank/DDBJ databases">
        <title>Sequencing, Assembly and Annotation of the Mango Genome Cultivar 'Tommy Atkins'.</title>
        <authorList>
            <person name="Islas-Osuna M.A."/>
        </authorList>
    </citation>
    <scope>NUCLEOTIDE SEQUENCE</scope>
</reference>
<dbReference type="SMART" id="SM00710">
    <property type="entry name" value="PbH1"/>
    <property type="match status" value="22"/>
</dbReference>
<dbReference type="EMBL" id="MK936554">
    <property type="protein sequence ID" value="QDK56798.1"/>
    <property type="molecule type" value="Genomic_DNA"/>
</dbReference>
<name>A0A514YDE9_MANIN</name>
<feature type="domain" description="Peptidase S24/S26A/S26B/S26C" evidence="20">
    <location>
        <begin position="1680"/>
        <end position="1736"/>
    </location>
</feature>
<evidence type="ECO:0000256" key="16">
    <source>
        <dbReference type="ARBA" id="ARBA00023295"/>
    </source>
</evidence>
<gene>
    <name evidence="21" type="primary">PG69-2</name>
</gene>
<sequence>MGEWLVFDGVSGLNITGNGLIEGNGKSWWDNSCKLNPKKALGFRSCNDVQMSRIYVMRSPQTHILVLGCKNVGFSSLVIQSPGSSPNTDGIHVSDSLNVTVRSSIIGTEMGWIGDSVESIRSMQIRQFLSQAISLGMIVTSALIIWKGLICITGSESPVVVVLSGSMEPGFKRGDILFLHMSKDPIRAGEIVVFNVDGREIPIVHRVIKVHERQDGEVDVLTKGDNNYGDDRLLYAQGQLWLQRNHIMGRAVGFLPYVGWVTIIMTEKPIIKYILIGAFEKAWTAICNAWKDTPTMVIPKGKTFLVYPITFAGPCKSSNINIKLSGVVKAPEDFRAWEATKMGEWLVFDGVSGLNITGNGLIEGNGKSWWDNSCKLNPKKALGFRSCNDVRMSRINVMRSPQTHILVLGCKNVGFSFLVIQSPGSSPNTDGIHVSDSLNVTVSIGSLGGGGNEVRVEYITVRNVAFDGTSNGARIKTWQKILTTFMVLSMAYRGSSLQLSLKPRAFDFYVNVMNMGAVGDGKTDDSQAFLKAWAAVCGAQKSEPLLVIPGGKTFLLYPITFRGPCSSSSVNIQIWGNIVAPEYSAWKRKDVQTWLLFDSINWLKINGNGQIDGRGESWWKNAYSPYNRPSALTFNNCNNLRVNGLHHVNSQRNHITVTGSKSVVLSQLTITAPDSSPNTDGIDLGQSSNVIVKDCTIGTGDDCIAVGTESFNFIFNRITCGPGHGISIGSLGARGTFARVKNIQVYDSIFKGTTNGVRIKTWQGGSGFAKNITFDKIHLESVQNPIIIDQYYCPYGNCQNQTSAVRLSDITYHRFRGTSVYPDAVILSCSHTTGCYNVRVRDVKIQNSKPGVVSKASCINAYGDSLNSYPAKIFTVFMVLSMAYCGSSLQLSLKARAFDYSVNVMNMGAVGDGKTDDSQAFFKAWAAVCGAQKSEPLLVIPGGKTFLLYPVTFRGPCSSSSVNIQIWGNIVAPEYSAWKGKDVQTWLLFDSINWLKIDGNGQIDGRGESWWKNAYSPYNRPSALTFNNCNNLRVNGLHHVNSQRNHITVTGSKSVVLSQLTITAPDSSPNTDGIDLDQSSNVIVKDCTIGTGDDCIAVGTESFNFTFNRITCGPGHGISIGSLGARGTSARVKNILVYGSIFKGTTNGVRIKKWQGGSGFAKNITFDNIRLESVRNPIIIDQYYCPHRNCQNQPSAVRLSDITYHHFRGTSVYPDAVILSCSHTAGCYNVRVSDVKIQNSKSGVVSEASCINAYGDSLNSYPAIWGNIVAPEYSAWKGKDVQTWLLFDSINWLKINGNGQIDGRGESWWKNAYSPYNRPSALTFNNCNNLRVNGLHHVNSQRNHITVTGSKSVVLSQLTITAPDSSPNTDGIDLGQSSNVIVKDCTIGTGDDCIAVGTESFNFIFNRITCGPGHGISIGSLGARGTFARVKNIQVYDSIFKGTTNGVRIKTWQTSAVRLSDITYHRFRGTSVYPDAVILSMIVTSALIIWKGLICITGSESPVVVVLSGSMEPGFKRGDILFLHMSKDPIRAGEIVVFNVDGREIPIVHRVIKETTIMGMTGFCMLKGGSGFAKNITFDKIRLESVQNPIIIDQYYCPYGNCQNQTSAVRLSDITYHRFRGTSVYPDAVILSCSHTTGCYNVRVRDVKIQNSKRGVVSKASCINAHGDSLNSYPAGLICITGSESPVVVVLSGSMEPGFKRGDILFLHMSKDPIRAGEIVVFNVDGREIPIVHRVIKIIFFLYQFTFTGDNNYGDDRLLYAQGMIVTSALIIWKGLICITGSESPVVVVLSGSMEPGFKRGDILFLHMSKDPIRAGEIVVFNVDGREIPIVHRVIKIIFFLYQFTFTGDNNYGDDRLLYAQGQLWLQRNHIMGRAGGSGFAKNITFDNIRLESVQNPIIIDQYYCPHRNCQNQLLD</sequence>
<dbReference type="InterPro" id="IPR012334">
    <property type="entry name" value="Pectin_lyas_fold"/>
</dbReference>
<dbReference type="InterPro" id="IPR019533">
    <property type="entry name" value="Peptidase_S26"/>
</dbReference>
<keyword evidence="14" id="KW-1133">Transmembrane helix</keyword>
<dbReference type="SUPFAM" id="SSF51126">
    <property type="entry name" value="Pectin lyase-like"/>
    <property type="match status" value="7"/>
</dbReference>
<evidence type="ECO:0000256" key="19">
    <source>
        <dbReference type="RuleBase" id="RU361169"/>
    </source>
</evidence>
<keyword evidence="15" id="KW-0472">Membrane</keyword>
<keyword evidence="10" id="KW-0645">Protease</keyword>
<evidence type="ECO:0000256" key="5">
    <source>
        <dbReference type="ARBA" id="ARBA00008834"/>
    </source>
</evidence>
<evidence type="ECO:0000259" key="20">
    <source>
        <dbReference type="Pfam" id="PF00717"/>
    </source>
</evidence>
<dbReference type="CDD" id="cd06462">
    <property type="entry name" value="Peptidase_S24_S26"/>
    <property type="match status" value="2"/>
</dbReference>
<evidence type="ECO:0000256" key="6">
    <source>
        <dbReference type="ARBA" id="ARBA00011035"/>
    </source>
</evidence>
<evidence type="ECO:0000256" key="15">
    <source>
        <dbReference type="ARBA" id="ARBA00023136"/>
    </source>
</evidence>
<feature type="domain" description="Peptidase S24/S26A/S26B/S26C" evidence="20">
    <location>
        <begin position="1779"/>
        <end position="1835"/>
    </location>
</feature>
<dbReference type="GO" id="GO:0004650">
    <property type="term" value="F:polygalacturonase activity"/>
    <property type="evidence" value="ECO:0007669"/>
    <property type="project" value="InterPro"/>
</dbReference>
<dbReference type="FunFam" id="2.10.109.10:FF:000003">
    <property type="entry name" value="Signal peptidase complex catalytic subunit SEC11"/>
    <property type="match status" value="1"/>
</dbReference>
<organism evidence="21">
    <name type="scientific">Mangifera indica</name>
    <name type="common">Mango</name>
    <dbReference type="NCBI Taxonomy" id="29780"/>
    <lineage>
        <taxon>Eukaryota</taxon>
        <taxon>Viridiplantae</taxon>
        <taxon>Streptophyta</taxon>
        <taxon>Embryophyta</taxon>
        <taxon>Tracheophyta</taxon>
        <taxon>Spermatophyta</taxon>
        <taxon>Magnoliopsida</taxon>
        <taxon>eudicotyledons</taxon>
        <taxon>Gunneridae</taxon>
        <taxon>Pentapetalae</taxon>
        <taxon>rosids</taxon>
        <taxon>malvids</taxon>
        <taxon>Sapindales</taxon>
        <taxon>Anacardiaceae</taxon>
        <taxon>Mangifera</taxon>
    </lineage>
</organism>
<keyword evidence="11" id="KW-0812">Transmembrane</keyword>
<feature type="active site" evidence="18">
    <location>
        <position position="1116"/>
    </location>
</feature>
<proteinExistence type="inferred from homology"/>
<evidence type="ECO:0000313" key="21">
    <source>
        <dbReference type="EMBL" id="QDK56798.1"/>
    </source>
</evidence>
<dbReference type="CDD" id="cd06530">
    <property type="entry name" value="S26_SPase_I"/>
    <property type="match status" value="2"/>
</dbReference>
<dbReference type="PRINTS" id="PR00728">
    <property type="entry name" value="SIGNALPTASE"/>
</dbReference>
<evidence type="ECO:0000256" key="18">
    <source>
        <dbReference type="PROSITE-ProRule" id="PRU10052"/>
    </source>
</evidence>
<keyword evidence="13" id="KW-0735">Signal-anchor</keyword>
<dbReference type="Gene3D" id="2.160.20.10">
    <property type="entry name" value="Single-stranded right-handed beta-helix, Pectin lyase-like"/>
    <property type="match status" value="8"/>
</dbReference>
<evidence type="ECO:0000256" key="9">
    <source>
        <dbReference type="ARBA" id="ARBA00022525"/>
    </source>
</evidence>
<dbReference type="Pfam" id="PF00717">
    <property type="entry name" value="Peptidase_S24"/>
    <property type="match status" value="4"/>
</dbReference>
<dbReference type="GO" id="GO:0071555">
    <property type="term" value="P:cell wall organization"/>
    <property type="evidence" value="ECO:0007669"/>
    <property type="project" value="UniProtKB-KW"/>
</dbReference>
<evidence type="ECO:0000256" key="7">
    <source>
        <dbReference type="ARBA" id="ARBA00013208"/>
    </source>
</evidence>
<dbReference type="NCBIfam" id="TIGR02228">
    <property type="entry name" value="sigpep_I_arch"/>
    <property type="match status" value="4"/>
</dbReference>